<evidence type="ECO:0000256" key="2">
    <source>
        <dbReference type="ARBA" id="ARBA00005891"/>
    </source>
</evidence>
<dbReference type="InterPro" id="IPR038375">
    <property type="entry name" value="NDUFAF7_sf"/>
</dbReference>
<dbReference type="Pfam" id="PF02636">
    <property type="entry name" value="Methyltransf_28"/>
    <property type="match status" value="1"/>
</dbReference>
<comment type="caution">
    <text evidence="8">The sequence shown here is derived from an EMBL/GenBank/DDBJ whole genome shotgun (WGS) entry which is preliminary data.</text>
</comment>
<evidence type="ECO:0000313" key="8">
    <source>
        <dbReference type="EMBL" id="CAH7677128.1"/>
    </source>
</evidence>
<sequence>MARCFLRLPTLVCSKLSGLQQPFVSKKFKTRCCLLSTQSRPPMKEINSQSCSNDLFSFLNQQILATGPIPVPIFTNICLHHPTLGYYSRSDRGEDADPFGLKGDFITSPEISQVFGELDQLIAVWMVSRWQAAGSPAKTRLIELGPGRGTLMVDLIRTLKSIKSFDAQVTSVHLVERSQFMRELQKQRLREMGWGDEAHWYEGVNEISKDKSNWTMVIAHEFFDALPIHIFQKTEKGFREVLVDIENHESTLQRSTSSKPLRFVLSPTPTLASQTLINSSQGKISNGSKVEISPSSFQVASQMAKVIKSNSAADMGGAGLVIDYGNDHFFGNSLRGFYRHRIADPLSKPGLTDITSNVDFSNLRRAMDPHVSTYGPITQRDFLLSMGIEVRVKRLGEEAKAGSERLVDKLGMGNQYKFLAFESSSCKVEEVYPFISHPKN</sequence>
<evidence type="ECO:0000256" key="6">
    <source>
        <dbReference type="ARBA" id="ARBA00048612"/>
    </source>
</evidence>
<dbReference type="PANTHER" id="PTHR12049:SF7">
    <property type="entry name" value="PROTEIN ARGININE METHYLTRANSFERASE NDUFAF7, MITOCHONDRIAL"/>
    <property type="match status" value="1"/>
</dbReference>
<evidence type="ECO:0000256" key="7">
    <source>
        <dbReference type="RuleBase" id="RU364114"/>
    </source>
</evidence>
<comment type="similarity">
    <text evidence="2 7">Belongs to the NDUFAF7 family.</text>
</comment>
<dbReference type="EC" id="2.1.1.320" evidence="7"/>
<dbReference type="GO" id="GO:0035243">
    <property type="term" value="F:protein-arginine omega-N symmetric methyltransferase activity"/>
    <property type="evidence" value="ECO:0007669"/>
    <property type="project" value="UniProtKB-EC"/>
</dbReference>
<dbReference type="GO" id="GO:0032981">
    <property type="term" value="P:mitochondrial respiratory chain complex I assembly"/>
    <property type="evidence" value="ECO:0007669"/>
    <property type="project" value="TreeGrafter"/>
</dbReference>
<dbReference type="InterPro" id="IPR003788">
    <property type="entry name" value="NDUFAF7"/>
</dbReference>
<protein>
    <recommendedName>
        <fullName evidence="7">Protein arginine methyltransferase NDUFAF7</fullName>
        <ecNumber evidence="7">2.1.1.320</ecNumber>
    </recommendedName>
</protein>
<evidence type="ECO:0000256" key="4">
    <source>
        <dbReference type="ARBA" id="ARBA00022679"/>
    </source>
</evidence>
<dbReference type="EMBL" id="CALTRL010002924">
    <property type="protein sequence ID" value="CAH7677128.1"/>
    <property type="molecule type" value="Genomic_DNA"/>
</dbReference>
<comment type="catalytic activity">
    <reaction evidence="6 7">
        <text>L-arginyl-[protein] + 2 S-adenosyl-L-methionine = N(omega),N(omega)'-dimethyl-L-arginyl-[protein] + 2 S-adenosyl-L-homocysteine + 2 H(+)</text>
        <dbReference type="Rhea" id="RHEA:48108"/>
        <dbReference type="Rhea" id="RHEA-COMP:10532"/>
        <dbReference type="Rhea" id="RHEA-COMP:11992"/>
        <dbReference type="ChEBI" id="CHEBI:15378"/>
        <dbReference type="ChEBI" id="CHEBI:29965"/>
        <dbReference type="ChEBI" id="CHEBI:57856"/>
        <dbReference type="ChEBI" id="CHEBI:59789"/>
        <dbReference type="ChEBI" id="CHEBI:88221"/>
        <dbReference type="EC" id="2.1.1.320"/>
    </reaction>
</comment>
<dbReference type="Proteomes" id="UP001153365">
    <property type="component" value="Unassembled WGS sequence"/>
</dbReference>
<dbReference type="FunFam" id="3.40.50.12710:FF:000008">
    <property type="entry name" value="Protein arginine methyltransferase NDUFAF7"/>
    <property type="match status" value="1"/>
</dbReference>
<keyword evidence="3 7" id="KW-0489">Methyltransferase</keyword>
<name>A0AAV0B1P5_PHAPC</name>
<dbReference type="AlphaFoldDB" id="A0AAV0B1P5"/>
<keyword evidence="9" id="KW-1185">Reference proteome</keyword>
<comment type="subcellular location">
    <subcellularLocation>
        <location evidence="1 7">Mitochondrion</location>
    </subcellularLocation>
</comment>
<gene>
    <name evidence="8" type="ORF">PPACK8108_LOCUS12268</name>
</gene>
<evidence type="ECO:0000256" key="1">
    <source>
        <dbReference type="ARBA" id="ARBA00004173"/>
    </source>
</evidence>
<keyword evidence="4 7" id="KW-0808">Transferase</keyword>
<evidence type="ECO:0000313" key="9">
    <source>
        <dbReference type="Proteomes" id="UP001153365"/>
    </source>
</evidence>
<dbReference type="GO" id="GO:0005739">
    <property type="term" value="C:mitochondrion"/>
    <property type="evidence" value="ECO:0007669"/>
    <property type="project" value="UniProtKB-SubCell"/>
</dbReference>
<proteinExistence type="inferred from homology"/>
<organism evidence="8 9">
    <name type="scientific">Phakopsora pachyrhizi</name>
    <name type="common">Asian soybean rust disease fungus</name>
    <dbReference type="NCBI Taxonomy" id="170000"/>
    <lineage>
        <taxon>Eukaryota</taxon>
        <taxon>Fungi</taxon>
        <taxon>Dikarya</taxon>
        <taxon>Basidiomycota</taxon>
        <taxon>Pucciniomycotina</taxon>
        <taxon>Pucciniomycetes</taxon>
        <taxon>Pucciniales</taxon>
        <taxon>Phakopsoraceae</taxon>
        <taxon>Phakopsora</taxon>
    </lineage>
</organism>
<reference evidence="8" key="1">
    <citation type="submission" date="2022-06" db="EMBL/GenBank/DDBJ databases">
        <authorList>
            <consortium name="SYNGENTA / RWTH Aachen University"/>
        </authorList>
    </citation>
    <scope>NUCLEOTIDE SEQUENCE</scope>
</reference>
<dbReference type="SUPFAM" id="SSF53335">
    <property type="entry name" value="S-adenosyl-L-methionine-dependent methyltransferases"/>
    <property type="match status" value="1"/>
</dbReference>
<dbReference type="Gene3D" id="3.40.50.12710">
    <property type="match status" value="1"/>
</dbReference>
<dbReference type="GO" id="GO:0032259">
    <property type="term" value="P:methylation"/>
    <property type="evidence" value="ECO:0007669"/>
    <property type="project" value="UniProtKB-KW"/>
</dbReference>
<keyword evidence="5 7" id="KW-0496">Mitochondrion</keyword>
<accession>A0AAV0B1P5</accession>
<dbReference type="PANTHER" id="PTHR12049">
    <property type="entry name" value="PROTEIN ARGININE METHYLTRANSFERASE NDUFAF7, MITOCHONDRIAL"/>
    <property type="match status" value="1"/>
</dbReference>
<evidence type="ECO:0000256" key="5">
    <source>
        <dbReference type="ARBA" id="ARBA00023128"/>
    </source>
</evidence>
<evidence type="ECO:0000256" key="3">
    <source>
        <dbReference type="ARBA" id="ARBA00022603"/>
    </source>
</evidence>
<comment type="function">
    <text evidence="7">Arginine methyltransferase involved in the assembly or stability of mitochondrial NADH:ubiquinone oxidoreductase complex (complex I).</text>
</comment>
<dbReference type="InterPro" id="IPR029063">
    <property type="entry name" value="SAM-dependent_MTases_sf"/>
</dbReference>